<evidence type="ECO:0000313" key="2">
    <source>
        <dbReference type="EMBL" id="MCH6472576.1"/>
    </source>
</evidence>
<sequence length="158" mass="16054">MNSNYVRGASVTASASQDEIRSMLAGSGATGVRCTWEDGRAAIAFSSGACRFRIALALPRGAGDPLQPPSSIGHGAKSAQEGARQRWRALSQLIRAKLDAVAAGIVTFDQEFQGYALASQGDAPSRGAAGGHGQDGPETAMSSPTALPGTGHRGAGDE</sequence>
<evidence type="ECO:0000256" key="1">
    <source>
        <dbReference type="SAM" id="MobiDB-lite"/>
    </source>
</evidence>
<organism evidence="2 3">
    <name type="scientific">Sinomonas terrae</name>
    <dbReference type="NCBI Taxonomy" id="2908838"/>
    <lineage>
        <taxon>Bacteria</taxon>
        <taxon>Bacillati</taxon>
        <taxon>Actinomycetota</taxon>
        <taxon>Actinomycetes</taxon>
        <taxon>Micrococcales</taxon>
        <taxon>Micrococcaceae</taxon>
        <taxon>Sinomonas</taxon>
    </lineage>
</organism>
<accession>A0ABS9U7B2</accession>
<feature type="region of interest" description="Disordered" evidence="1">
    <location>
        <begin position="63"/>
        <end position="84"/>
    </location>
</feature>
<evidence type="ECO:0000313" key="3">
    <source>
        <dbReference type="Proteomes" id="UP001202922"/>
    </source>
</evidence>
<reference evidence="2 3" key="1">
    <citation type="submission" date="2022-03" db="EMBL/GenBank/DDBJ databases">
        <title>Sinomonas sp. isolated from a soil.</title>
        <authorList>
            <person name="Han J."/>
            <person name="Kim D.-U."/>
        </authorList>
    </citation>
    <scope>NUCLEOTIDE SEQUENCE [LARGE SCALE GENOMIC DNA]</scope>
    <source>
        <strain evidence="2 3">5-5</strain>
    </source>
</reference>
<gene>
    <name evidence="2" type="ORF">L0M17_21885</name>
</gene>
<dbReference type="Proteomes" id="UP001202922">
    <property type="component" value="Unassembled WGS sequence"/>
</dbReference>
<keyword evidence="3" id="KW-1185">Reference proteome</keyword>
<dbReference type="EMBL" id="JAKZBV010000003">
    <property type="protein sequence ID" value="MCH6472576.1"/>
    <property type="molecule type" value="Genomic_DNA"/>
</dbReference>
<name>A0ABS9U7B2_9MICC</name>
<dbReference type="RefSeq" id="WP_241056757.1">
    <property type="nucleotide sequence ID" value="NZ_JAKZBV010000003.1"/>
</dbReference>
<protein>
    <submittedName>
        <fullName evidence="2">Uncharacterized protein</fullName>
    </submittedName>
</protein>
<feature type="region of interest" description="Disordered" evidence="1">
    <location>
        <begin position="119"/>
        <end position="158"/>
    </location>
</feature>
<comment type="caution">
    <text evidence="2">The sequence shown here is derived from an EMBL/GenBank/DDBJ whole genome shotgun (WGS) entry which is preliminary data.</text>
</comment>
<proteinExistence type="predicted"/>